<accession>A0A8H7GT91</accession>
<keyword evidence="2" id="KW-1185">Reference proteome</keyword>
<gene>
    <name evidence="1" type="ORF">HF325_003084</name>
</gene>
<evidence type="ECO:0000313" key="1">
    <source>
        <dbReference type="EMBL" id="KAF8002119.1"/>
    </source>
</evidence>
<dbReference type="AlphaFoldDB" id="A0A8H7GT91"/>
<proteinExistence type="predicted"/>
<organism evidence="1 2">
    <name type="scientific">Metschnikowia pulcherrima</name>
    <dbReference type="NCBI Taxonomy" id="27326"/>
    <lineage>
        <taxon>Eukaryota</taxon>
        <taxon>Fungi</taxon>
        <taxon>Dikarya</taxon>
        <taxon>Ascomycota</taxon>
        <taxon>Saccharomycotina</taxon>
        <taxon>Pichiomycetes</taxon>
        <taxon>Metschnikowiaceae</taxon>
        <taxon>Metschnikowia</taxon>
    </lineage>
</organism>
<dbReference type="Proteomes" id="UP000649328">
    <property type="component" value="Unassembled WGS sequence"/>
</dbReference>
<evidence type="ECO:0000313" key="2">
    <source>
        <dbReference type="Proteomes" id="UP000649328"/>
    </source>
</evidence>
<name>A0A8H7GT91_9ASCO</name>
<dbReference type="EMBL" id="JACBPP010000004">
    <property type="protein sequence ID" value="KAF8002119.1"/>
    <property type="molecule type" value="Genomic_DNA"/>
</dbReference>
<protein>
    <submittedName>
        <fullName evidence="1">Uncharacterized protein</fullName>
    </submittedName>
</protein>
<reference evidence="1" key="1">
    <citation type="submission" date="2020-10" db="EMBL/GenBank/DDBJ databases">
        <title>The Whole-Genome Sequence of Metschnikowia persimmonesis, a Novel Endophytic Yeast Species Isolated from Medicinal Plant Diospyros kaki Thumb.</title>
        <authorList>
            <person name="Rahmat E."/>
            <person name="Kang Y."/>
        </authorList>
    </citation>
    <scope>NUCLEOTIDE SEQUENCE</scope>
    <source>
        <strain evidence="1">KIOM G15050</strain>
    </source>
</reference>
<sequence length="74" mass="8413">MHVESENPAPSRKLLLVVVKSLSSNPRAPLLSFIDYVTDYSPLTNAESPINPNNVYRKYMFSVRRIVMYPSLGK</sequence>
<comment type="caution">
    <text evidence="1">The sequence shown here is derived from an EMBL/GenBank/DDBJ whole genome shotgun (WGS) entry which is preliminary data.</text>
</comment>